<dbReference type="EMBL" id="AMZH03004764">
    <property type="protein sequence ID" value="RRT68209.1"/>
    <property type="molecule type" value="Genomic_DNA"/>
</dbReference>
<comment type="caution">
    <text evidence="1">The sequence shown here is derived from an EMBL/GenBank/DDBJ whole genome shotgun (WGS) entry which is preliminary data.</text>
</comment>
<accession>A0A426ZW32</accession>
<reference evidence="1 2" key="1">
    <citation type="journal article" date="2014" name="Agronomy (Basel)">
        <title>A Draft Genome Sequence for Ensete ventricosum, the Drought-Tolerant Tree Against Hunger.</title>
        <authorList>
            <person name="Harrison J."/>
            <person name="Moore K.A."/>
            <person name="Paszkiewicz K."/>
            <person name="Jones T."/>
            <person name="Grant M."/>
            <person name="Ambacheew D."/>
            <person name="Muzemil S."/>
            <person name="Studholme D.J."/>
        </authorList>
    </citation>
    <scope>NUCLEOTIDE SEQUENCE [LARGE SCALE GENOMIC DNA]</scope>
</reference>
<organism evidence="1 2">
    <name type="scientific">Ensete ventricosum</name>
    <name type="common">Abyssinian banana</name>
    <name type="synonym">Musa ensete</name>
    <dbReference type="NCBI Taxonomy" id="4639"/>
    <lineage>
        <taxon>Eukaryota</taxon>
        <taxon>Viridiplantae</taxon>
        <taxon>Streptophyta</taxon>
        <taxon>Embryophyta</taxon>
        <taxon>Tracheophyta</taxon>
        <taxon>Spermatophyta</taxon>
        <taxon>Magnoliopsida</taxon>
        <taxon>Liliopsida</taxon>
        <taxon>Zingiberales</taxon>
        <taxon>Musaceae</taxon>
        <taxon>Ensete</taxon>
    </lineage>
</organism>
<dbReference type="AlphaFoldDB" id="A0A426ZW32"/>
<evidence type="ECO:0000313" key="1">
    <source>
        <dbReference type="EMBL" id="RRT68209.1"/>
    </source>
</evidence>
<name>A0A426ZW32_ENSVE</name>
<dbReference type="Proteomes" id="UP000287651">
    <property type="component" value="Unassembled WGS sequence"/>
</dbReference>
<evidence type="ECO:0000313" key="2">
    <source>
        <dbReference type="Proteomes" id="UP000287651"/>
    </source>
</evidence>
<proteinExistence type="predicted"/>
<feature type="non-terminal residue" evidence="1">
    <location>
        <position position="1"/>
    </location>
</feature>
<protein>
    <submittedName>
        <fullName evidence="1">Uncharacterized protein</fullName>
    </submittedName>
</protein>
<sequence>QVVGRATAIPVIRLHLVSSYRSRLKHQRKSGFDFVSWCLGWHITNILVSL</sequence>
<gene>
    <name evidence="1" type="ORF">B296_00038505</name>
</gene>